<dbReference type="RefSeq" id="WP_177176899.1">
    <property type="nucleotide sequence ID" value="NZ_FOFG01000014.1"/>
</dbReference>
<dbReference type="Proteomes" id="UP000199647">
    <property type="component" value="Unassembled WGS sequence"/>
</dbReference>
<evidence type="ECO:0000313" key="1">
    <source>
        <dbReference type="EMBL" id="SER25931.1"/>
    </source>
</evidence>
<dbReference type="Pfam" id="PF04883">
    <property type="entry name" value="HK97-gp10_like"/>
    <property type="match status" value="1"/>
</dbReference>
<dbReference type="AlphaFoldDB" id="A0A1H9MQS0"/>
<organism evidence="1 2">
    <name type="scientific">Faunimonas pinastri</name>
    <dbReference type="NCBI Taxonomy" id="1855383"/>
    <lineage>
        <taxon>Bacteria</taxon>
        <taxon>Pseudomonadati</taxon>
        <taxon>Pseudomonadota</taxon>
        <taxon>Alphaproteobacteria</taxon>
        <taxon>Hyphomicrobiales</taxon>
        <taxon>Afifellaceae</taxon>
        <taxon>Faunimonas</taxon>
    </lineage>
</organism>
<protein>
    <submittedName>
        <fullName evidence="1">Bacteriophage HK97-gp10, putative tail-component</fullName>
    </submittedName>
</protein>
<gene>
    <name evidence="1" type="ORF">SAMN05216548_1147</name>
</gene>
<name>A0A1H9MQS0_9HYPH</name>
<dbReference type="EMBL" id="FOFG01000014">
    <property type="protein sequence ID" value="SER25931.1"/>
    <property type="molecule type" value="Genomic_DNA"/>
</dbReference>
<dbReference type="InterPro" id="IPR010064">
    <property type="entry name" value="HK97-gp10_tail"/>
</dbReference>
<accession>A0A1H9MQS0</accession>
<sequence length="156" mass="17316">MRAEGFDQLVIALRHAGERVEDKARKTMRRGADKIVKTAQLYAPVDKHNLEDSIHKEIGYERRGRLKIDIVMGGEVNGVNVDRYALLVHENYSSLKPGAGTIAKRMANPGVYIGEKFLERAMADSEAKLKNAMISAVAEEWTLEGGEGDSDDDDED</sequence>
<evidence type="ECO:0000313" key="2">
    <source>
        <dbReference type="Proteomes" id="UP000199647"/>
    </source>
</evidence>
<keyword evidence="2" id="KW-1185">Reference proteome</keyword>
<dbReference type="STRING" id="1855383.SAMN05216548_1147"/>
<proteinExistence type="predicted"/>
<reference evidence="1 2" key="1">
    <citation type="submission" date="2016-10" db="EMBL/GenBank/DDBJ databases">
        <authorList>
            <person name="de Groot N.N."/>
        </authorList>
    </citation>
    <scope>NUCLEOTIDE SEQUENCE [LARGE SCALE GENOMIC DNA]</scope>
    <source>
        <strain evidence="1 2">A52C2</strain>
    </source>
</reference>